<proteinExistence type="inferred from homology"/>
<dbReference type="EC" id="4.1.3.3" evidence="4"/>
<dbReference type="EMBL" id="JBEDNQ010000010">
    <property type="protein sequence ID" value="MEQ3553459.1"/>
    <property type="molecule type" value="Genomic_DNA"/>
</dbReference>
<dbReference type="EC" id="4.3.3.7" evidence="4"/>
<sequence>MKIQGAFPAIVTPFTADGAEVAEQPLRDLVDRIVGAGADGIIACGGTGEFSSLSFSERQQVVGIIVAQTAGRVPVFAQTGGLTTAEALRHTEHAASVGADGVMVAPPFYDPLPRAAARDYFSAVAASTDLPVMLYNYPGATGLNMDTEFIVELARAHDNVRYVKDSSADPLLMSALITEHADDIGLFCGEDVLAEAALNIGAIGLVTGVFNVAMPAYAQIITAARAGDAATVARLHRELLPLVVCLASNPYTSAVKTACELIGHDVGPVRSPTPSISAEGRKELERRITALDPAWFA</sequence>
<evidence type="ECO:0000313" key="4">
    <source>
        <dbReference type="EMBL" id="MEQ3553459.1"/>
    </source>
</evidence>
<dbReference type="RefSeq" id="WP_349300526.1">
    <property type="nucleotide sequence ID" value="NZ_JBEDNQ010000010.1"/>
</dbReference>
<dbReference type="Pfam" id="PF00701">
    <property type="entry name" value="DHDPS"/>
    <property type="match status" value="1"/>
</dbReference>
<dbReference type="SUPFAM" id="SSF51569">
    <property type="entry name" value="Aldolase"/>
    <property type="match status" value="1"/>
</dbReference>
<dbReference type="GO" id="GO:0008747">
    <property type="term" value="F:N-acetylneuraminate lyase activity"/>
    <property type="evidence" value="ECO:0007669"/>
    <property type="project" value="UniProtKB-EC"/>
</dbReference>
<evidence type="ECO:0000256" key="2">
    <source>
        <dbReference type="ARBA" id="ARBA00023239"/>
    </source>
</evidence>
<protein>
    <submittedName>
        <fullName evidence="4">Dihydrodipicolinate synthase family protein</fullName>
        <ecNumber evidence="4">4.1.3.3</ecNumber>
        <ecNumber evidence="4">4.2.1.41</ecNumber>
        <ecNumber evidence="4">4.3.3.7</ecNumber>
    </submittedName>
</protein>
<dbReference type="EC" id="4.2.1.41" evidence="4"/>
<keyword evidence="5" id="KW-1185">Reference proteome</keyword>
<dbReference type="PANTHER" id="PTHR12128:SF66">
    <property type="entry name" value="4-HYDROXY-2-OXOGLUTARATE ALDOLASE, MITOCHONDRIAL"/>
    <property type="match status" value="1"/>
</dbReference>
<keyword evidence="2 3" id="KW-0456">Lyase</keyword>
<name>A0ABV1KHP6_9PSEU</name>
<dbReference type="Gene3D" id="3.20.20.70">
    <property type="entry name" value="Aldolase class I"/>
    <property type="match status" value="1"/>
</dbReference>
<dbReference type="CDD" id="cd00408">
    <property type="entry name" value="DHDPS-like"/>
    <property type="match status" value="1"/>
</dbReference>
<organism evidence="4 5">
    <name type="scientific">Pseudonocardia nematodicida</name>
    <dbReference type="NCBI Taxonomy" id="1206997"/>
    <lineage>
        <taxon>Bacteria</taxon>
        <taxon>Bacillati</taxon>
        <taxon>Actinomycetota</taxon>
        <taxon>Actinomycetes</taxon>
        <taxon>Pseudonocardiales</taxon>
        <taxon>Pseudonocardiaceae</taxon>
        <taxon>Pseudonocardia</taxon>
    </lineage>
</organism>
<dbReference type="InterPro" id="IPR013785">
    <property type="entry name" value="Aldolase_TIM"/>
</dbReference>
<dbReference type="PRINTS" id="PR00146">
    <property type="entry name" value="DHPICSNTHASE"/>
</dbReference>
<comment type="similarity">
    <text evidence="1 3">Belongs to the DapA family.</text>
</comment>
<dbReference type="GO" id="GO:0047448">
    <property type="term" value="F:5-dehydro-4-deoxyglucarate dehydratase activity"/>
    <property type="evidence" value="ECO:0007669"/>
    <property type="project" value="UniProtKB-EC"/>
</dbReference>
<dbReference type="GO" id="GO:0008840">
    <property type="term" value="F:4-hydroxy-tetrahydrodipicolinate synthase activity"/>
    <property type="evidence" value="ECO:0007669"/>
    <property type="project" value="UniProtKB-EC"/>
</dbReference>
<comment type="caution">
    <text evidence="4">The sequence shown here is derived from an EMBL/GenBank/DDBJ whole genome shotgun (WGS) entry which is preliminary data.</text>
</comment>
<dbReference type="SMART" id="SM01130">
    <property type="entry name" value="DHDPS"/>
    <property type="match status" value="1"/>
</dbReference>
<gene>
    <name evidence="4" type="ORF">WIS52_23560</name>
</gene>
<evidence type="ECO:0000313" key="5">
    <source>
        <dbReference type="Proteomes" id="UP001494902"/>
    </source>
</evidence>
<dbReference type="InterPro" id="IPR002220">
    <property type="entry name" value="DapA-like"/>
</dbReference>
<accession>A0ABV1KHP6</accession>
<evidence type="ECO:0000256" key="1">
    <source>
        <dbReference type="ARBA" id="ARBA00007592"/>
    </source>
</evidence>
<dbReference type="Proteomes" id="UP001494902">
    <property type="component" value="Unassembled WGS sequence"/>
</dbReference>
<evidence type="ECO:0000256" key="3">
    <source>
        <dbReference type="PIRNR" id="PIRNR001365"/>
    </source>
</evidence>
<dbReference type="PIRSF" id="PIRSF001365">
    <property type="entry name" value="DHDPS"/>
    <property type="match status" value="1"/>
</dbReference>
<reference evidence="4 5" key="1">
    <citation type="submission" date="2024-03" db="EMBL/GenBank/DDBJ databases">
        <title>Draft genome sequence of Pseudonocardia nematodicida JCM 31783.</title>
        <authorList>
            <person name="Butdee W."/>
            <person name="Duangmal K."/>
        </authorList>
    </citation>
    <scope>NUCLEOTIDE SEQUENCE [LARGE SCALE GENOMIC DNA]</scope>
    <source>
        <strain evidence="4 5">JCM 31783</strain>
    </source>
</reference>
<dbReference type="PANTHER" id="PTHR12128">
    <property type="entry name" value="DIHYDRODIPICOLINATE SYNTHASE"/>
    <property type="match status" value="1"/>
</dbReference>